<protein>
    <submittedName>
        <fullName evidence="2">VPLPA-CTERM sorting domain-containing protein</fullName>
    </submittedName>
</protein>
<evidence type="ECO:0000313" key="3">
    <source>
        <dbReference type="Proteomes" id="UP000811899"/>
    </source>
</evidence>
<organism evidence="2 3">
    <name type="scientific">Geoanaerobacter pelophilus</name>
    <dbReference type="NCBI Taxonomy" id="60036"/>
    <lineage>
        <taxon>Bacteria</taxon>
        <taxon>Pseudomonadati</taxon>
        <taxon>Thermodesulfobacteriota</taxon>
        <taxon>Desulfuromonadia</taxon>
        <taxon>Geobacterales</taxon>
        <taxon>Geobacteraceae</taxon>
        <taxon>Geoanaerobacter</taxon>
    </lineage>
</organism>
<accession>A0AAW4L5F2</accession>
<comment type="caution">
    <text evidence="2">The sequence shown here is derived from an EMBL/GenBank/DDBJ whole genome shotgun (WGS) entry which is preliminary data.</text>
</comment>
<keyword evidence="3" id="KW-1185">Reference proteome</keyword>
<evidence type="ECO:0000313" key="2">
    <source>
        <dbReference type="EMBL" id="MBT0666133.1"/>
    </source>
</evidence>
<keyword evidence="1" id="KW-0732">Signal</keyword>
<dbReference type="AlphaFoldDB" id="A0AAW4L5F2"/>
<reference evidence="2 3" key="1">
    <citation type="submission" date="2021-05" db="EMBL/GenBank/DDBJ databases">
        <title>The draft genome of Geobacter pelophilus DSM 12255.</title>
        <authorList>
            <person name="Xu Z."/>
            <person name="Masuda Y."/>
            <person name="Itoh H."/>
            <person name="Senoo K."/>
        </authorList>
    </citation>
    <scope>NUCLEOTIDE SEQUENCE [LARGE SCALE GENOMIC DNA]</scope>
    <source>
        <strain evidence="2 3">DSM 12255</strain>
    </source>
</reference>
<dbReference type="InterPro" id="IPR022472">
    <property type="entry name" value="VPLPA-CTERM"/>
</dbReference>
<feature type="signal peptide" evidence="1">
    <location>
        <begin position="1"/>
        <end position="23"/>
    </location>
</feature>
<name>A0AAW4L5F2_9BACT</name>
<sequence>MKKQIVALIAGAMMTLAAGNAMAYFEDGHLIRVIRDTGSNSEIATDLGAFDVKTLATAPVSLTVGNGANAFTNFASADFSKLFVAYYAVNSANTDLWLSNKSTTPTAASLLGTQWSNVKAGIVPTYIEYAKAGTQTSVLATSNSNGYVSKLNKGTTMIGRYAGAFGTTPASAGEMQLTALATGGLVQTNLYFWDNPGLTGTANTTGNKVAVITTLANGSTVLSGGTAPVATPIPAAAWLLGSGLLGMVGIRRKSNKA</sequence>
<proteinExistence type="predicted"/>
<dbReference type="RefSeq" id="WP_214172908.1">
    <property type="nucleotide sequence ID" value="NZ_JAHCVJ010000009.1"/>
</dbReference>
<dbReference type="NCBIfam" id="TIGR03370">
    <property type="entry name" value="VPLPA-CTERM"/>
    <property type="match status" value="1"/>
</dbReference>
<feature type="chain" id="PRO_5044003078" evidence="1">
    <location>
        <begin position="24"/>
        <end position="257"/>
    </location>
</feature>
<dbReference type="EMBL" id="JAHCVJ010000009">
    <property type="protein sequence ID" value="MBT0666133.1"/>
    <property type="molecule type" value="Genomic_DNA"/>
</dbReference>
<dbReference type="Proteomes" id="UP000811899">
    <property type="component" value="Unassembled WGS sequence"/>
</dbReference>
<gene>
    <name evidence="2" type="ORF">KI809_17620</name>
</gene>
<evidence type="ECO:0000256" key="1">
    <source>
        <dbReference type="SAM" id="SignalP"/>
    </source>
</evidence>